<dbReference type="AlphaFoldDB" id="A0A3N6NWN1"/>
<evidence type="ECO:0000313" key="3">
    <source>
        <dbReference type="Proteomes" id="UP000269154"/>
    </source>
</evidence>
<keyword evidence="1" id="KW-0812">Transmembrane</keyword>
<evidence type="ECO:0000313" key="2">
    <source>
        <dbReference type="EMBL" id="RQH22519.1"/>
    </source>
</evidence>
<name>A0A3N6NWN1_9CYAN</name>
<reference evidence="2 3" key="1">
    <citation type="journal article" date="2018" name="ACS Chem. Biol.">
        <title>Ketoreductase domain dysfunction expands chemodiversity: malyngamide biosynthesis in the cyanobacterium Okeania hirsuta.</title>
        <authorList>
            <person name="Moss N.A."/>
            <person name="Leao T."/>
            <person name="Rankin M."/>
            <person name="McCullough T.M."/>
            <person name="Qu P."/>
            <person name="Korobeynikov A."/>
            <person name="Smith J.L."/>
            <person name="Gerwick L."/>
            <person name="Gerwick W.H."/>
        </authorList>
    </citation>
    <scope>NUCLEOTIDE SEQUENCE [LARGE SCALE GENOMIC DNA]</scope>
    <source>
        <strain evidence="2 3">PAB10Feb10-1</strain>
    </source>
</reference>
<dbReference type="Proteomes" id="UP000269154">
    <property type="component" value="Unassembled WGS sequence"/>
</dbReference>
<evidence type="ECO:0000256" key="1">
    <source>
        <dbReference type="SAM" id="Phobius"/>
    </source>
</evidence>
<comment type="caution">
    <text evidence="2">The sequence shown here is derived from an EMBL/GenBank/DDBJ whole genome shotgun (WGS) entry which is preliminary data.</text>
</comment>
<keyword evidence="1" id="KW-0472">Membrane</keyword>
<sequence length="87" mass="10175">MEKYYQQEKRKNENAFNILILCFLALARLLSRFKTRPLASHLQAKQVSVHIVTDHSVVRSSDSQVKLTAVFRRTKDPVHELLEKQLI</sequence>
<feature type="transmembrane region" description="Helical" evidence="1">
    <location>
        <begin position="15"/>
        <end position="31"/>
    </location>
</feature>
<organism evidence="2 3">
    <name type="scientific">Okeania hirsuta</name>
    <dbReference type="NCBI Taxonomy" id="1458930"/>
    <lineage>
        <taxon>Bacteria</taxon>
        <taxon>Bacillati</taxon>
        <taxon>Cyanobacteriota</taxon>
        <taxon>Cyanophyceae</taxon>
        <taxon>Oscillatoriophycideae</taxon>
        <taxon>Oscillatoriales</taxon>
        <taxon>Microcoleaceae</taxon>
        <taxon>Okeania</taxon>
    </lineage>
</organism>
<proteinExistence type="predicted"/>
<keyword evidence="3" id="KW-1185">Reference proteome</keyword>
<keyword evidence="1" id="KW-1133">Transmembrane helix</keyword>
<protein>
    <submittedName>
        <fullName evidence="2">Uncharacterized protein</fullName>
    </submittedName>
</protein>
<accession>A0A3N6NWN1</accession>
<dbReference type="EMBL" id="RCBY01000361">
    <property type="protein sequence ID" value="RQH22519.1"/>
    <property type="molecule type" value="Genomic_DNA"/>
</dbReference>
<gene>
    <name evidence="2" type="ORF">D5R40_30820</name>
</gene>